<dbReference type="Proteomes" id="UP001138681">
    <property type="component" value="Unassembled WGS sequence"/>
</dbReference>
<evidence type="ECO:0000313" key="4">
    <source>
        <dbReference type="Proteomes" id="UP001138681"/>
    </source>
</evidence>
<evidence type="ECO:0000256" key="1">
    <source>
        <dbReference type="SAM" id="MobiDB-lite"/>
    </source>
</evidence>
<dbReference type="EMBL" id="JAGSPC010000001">
    <property type="protein sequence ID" value="MBV7258429.1"/>
    <property type="molecule type" value="Genomic_DNA"/>
</dbReference>
<gene>
    <name evidence="3" type="ORF">KCG46_02425</name>
</gene>
<feature type="region of interest" description="Disordered" evidence="1">
    <location>
        <begin position="35"/>
        <end position="54"/>
    </location>
</feature>
<comment type="caution">
    <text evidence="3">The sequence shown here is derived from an EMBL/GenBank/DDBJ whole genome shotgun (WGS) entry which is preliminary data.</text>
</comment>
<dbReference type="AlphaFoldDB" id="A0A9X1JLK3"/>
<accession>A0A9X1JLK3</accession>
<feature type="signal peptide" evidence="2">
    <location>
        <begin position="1"/>
        <end position="30"/>
    </location>
</feature>
<reference evidence="3" key="1">
    <citation type="submission" date="2021-04" db="EMBL/GenBank/DDBJ databases">
        <authorList>
            <person name="Pira H."/>
            <person name="Risdian C."/>
            <person name="Wink J."/>
        </authorList>
    </citation>
    <scope>NUCLEOTIDE SEQUENCE</scope>
    <source>
        <strain evidence="3">WH158</strain>
    </source>
</reference>
<keyword evidence="4" id="KW-1185">Reference proteome</keyword>
<keyword evidence="2" id="KW-0732">Signal</keyword>
<protein>
    <submittedName>
        <fullName evidence="3">Uncharacterized protein</fullName>
    </submittedName>
</protein>
<sequence length="201" mass="21330">MSSNAAPALRFSTLPICFIALLALSVPLAAQDQASATADAESGENIQEPPPAEQPLRLDLSVTVPKSESDQLLEEDCEEEADAARIANEIIVCRQLGEATDGSWNKEEWQKRYAEKTKGGSTPNTFGIPNHGNAIGFGSVPPPAIFIDVEALPQAPEGSDADRIARGLPPLGKDPEPSAEEIAERRRKLGLDAPPAGSDPR</sequence>
<evidence type="ECO:0000313" key="3">
    <source>
        <dbReference type="EMBL" id="MBV7258429.1"/>
    </source>
</evidence>
<evidence type="ECO:0000256" key="2">
    <source>
        <dbReference type="SAM" id="SignalP"/>
    </source>
</evidence>
<feature type="region of interest" description="Disordered" evidence="1">
    <location>
        <begin position="153"/>
        <end position="201"/>
    </location>
</feature>
<proteinExistence type="predicted"/>
<name>A0A9X1JLK3_9SPHN</name>
<feature type="chain" id="PRO_5040794262" evidence="2">
    <location>
        <begin position="31"/>
        <end position="201"/>
    </location>
</feature>
<organism evidence="3 4">
    <name type="scientific">Erythrobacter crassostreae</name>
    <dbReference type="NCBI Taxonomy" id="2828328"/>
    <lineage>
        <taxon>Bacteria</taxon>
        <taxon>Pseudomonadati</taxon>
        <taxon>Pseudomonadota</taxon>
        <taxon>Alphaproteobacteria</taxon>
        <taxon>Sphingomonadales</taxon>
        <taxon>Erythrobacteraceae</taxon>
        <taxon>Erythrobacter/Porphyrobacter group</taxon>
        <taxon>Erythrobacter</taxon>
    </lineage>
</organism>
<dbReference type="RefSeq" id="WP_218403751.1">
    <property type="nucleotide sequence ID" value="NZ_JAGSPC010000001.1"/>
</dbReference>